<dbReference type="VEuPathDB" id="AmoebaDB:NAEGRDRAFT_5292"/>
<dbReference type="PRINTS" id="PR00332">
    <property type="entry name" value="HISTRIAD"/>
</dbReference>
<evidence type="ECO:0000256" key="1">
    <source>
        <dbReference type="PIRSR" id="PIRSR601310-1"/>
    </source>
</evidence>
<dbReference type="InterPro" id="IPR001310">
    <property type="entry name" value="Histidine_triad_HIT"/>
</dbReference>
<evidence type="ECO:0000259" key="4">
    <source>
        <dbReference type="PROSITE" id="PS51084"/>
    </source>
</evidence>
<dbReference type="AlphaFoldDB" id="D2V6Y1"/>
<dbReference type="KEGG" id="ngr:NAEGRDRAFT_5292"/>
<reference evidence="5 6" key="1">
    <citation type="journal article" date="2010" name="Cell">
        <title>The genome of Naegleria gruberi illuminates early eukaryotic versatility.</title>
        <authorList>
            <person name="Fritz-Laylin L.K."/>
            <person name="Prochnik S.E."/>
            <person name="Ginger M.L."/>
            <person name="Dacks J.B."/>
            <person name="Carpenter M.L."/>
            <person name="Field M.C."/>
            <person name="Kuo A."/>
            <person name="Paredez A."/>
            <person name="Chapman J."/>
            <person name="Pham J."/>
            <person name="Shu S."/>
            <person name="Neupane R."/>
            <person name="Cipriano M."/>
            <person name="Mancuso J."/>
            <person name="Tu H."/>
            <person name="Salamov A."/>
            <person name="Lindquist E."/>
            <person name="Shapiro H."/>
            <person name="Lucas S."/>
            <person name="Grigoriev I.V."/>
            <person name="Cande W.Z."/>
            <person name="Fulton C."/>
            <person name="Rokhsar D.S."/>
            <person name="Dawson S.C."/>
        </authorList>
    </citation>
    <scope>NUCLEOTIDE SEQUENCE [LARGE SCALE GENOMIC DNA]</scope>
    <source>
        <strain evidence="5 6">NEG-M</strain>
    </source>
</reference>
<dbReference type="SUPFAM" id="SSF54197">
    <property type="entry name" value="HIT-like"/>
    <property type="match status" value="1"/>
</dbReference>
<feature type="non-terminal residue" evidence="5">
    <location>
        <position position="105"/>
    </location>
</feature>
<feature type="active site" description="Tele-AMP-histidine intermediate" evidence="1">
    <location>
        <position position="95"/>
    </location>
</feature>
<keyword evidence="6" id="KW-1185">Reference proteome</keyword>
<feature type="short sequence motif" description="Histidine triad motif" evidence="2 3">
    <location>
        <begin position="93"/>
        <end position="97"/>
    </location>
</feature>
<dbReference type="Gene3D" id="3.30.428.10">
    <property type="entry name" value="HIT-like"/>
    <property type="match status" value="1"/>
</dbReference>
<dbReference type="InterPro" id="IPR051884">
    <property type="entry name" value="Bis(5'-adenosyl)-TPase_reg"/>
</dbReference>
<dbReference type="InterPro" id="IPR011146">
    <property type="entry name" value="HIT-like"/>
</dbReference>
<dbReference type="eggNOG" id="KOG3379">
    <property type="taxonomic scope" value="Eukaryota"/>
</dbReference>
<dbReference type="Proteomes" id="UP000006671">
    <property type="component" value="Unassembled WGS sequence"/>
</dbReference>
<name>D2V6Y1_NAEGR</name>
<dbReference type="GO" id="GO:0003824">
    <property type="term" value="F:catalytic activity"/>
    <property type="evidence" value="ECO:0007669"/>
    <property type="project" value="InterPro"/>
</dbReference>
<dbReference type="InParanoid" id="D2V6Y1"/>
<dbReference type="PROSITE" id="PS51084">
    <property type="entry name" value="HIT_2"/>
    <property type="match status" value="1"/>
</dbReference>
<dbReference type="EMBL" id="GG738854">
    <property type="protein sequence ID" value="EFC47527.1"/>
    <property type="molecule type" value="Genomic_DNA"/>
</dbReference>
<dbReference type="InterPro" id="IPR036265">
    <property type="entry name" value="HIT-like_sf"/>
</dbReference>
<feature type="non-terminal residue" evidence="5">
    <location>
        <position position="1"/>
    </location>
</feature>
<dbReference type="OrthoDB" id="680339at2759"/>
<proteinExistence type="predicted"/>
<sequence length="105" mass="12059">FCVFCNREIVSEGLIEESENFMALYNIRPVFPGHSLIIPKKHVTRFSSLPLEHAKEFVEFSQLVIRALKQIHNTDSIELLIQEGPLSGQSICHLHLHLMPRIPND</sequence>
<organism evidence="6">
    <name type="scientific">Naegleria gruberi</name>
    <name type="common">Amoeba</name>
    <dbReference type="NCBI Taxonomy" id="5762"/>
    <lineage>
        <taxon>Eukaryota</taxon>
        <taxon>Discoba</taxon>
        <taxon>Heterolobosea</taxon>
        <taxon>Tetramitia</taxon>
        <taxon>Eutetramitia</taxon>
        <taxon>Vahlkampfiidae</taxon>
        <taxon>Naegleria</taxon>
    </lineage>
</organism>
<dbReference type="Pfam" id="PF01230">
    <property type="entry name" value="HIT"/>
    <property type="match status" value="1"/>
</dbReference>
<evidence type="ECO:0000256" key="2">
    <source>
        <dbReference type="PIRSR" id="PIRSR601310-3"/>
    </source>
</evidence>
<evidence type="ECO:0000256" key="3">
    <source>
        <dbReference type="PROSITE-ProRule" id="PRU00464"/>
    </source>
</evidence>
<dbReference type="PANTHER" id="PTHR46243">
    <property type="entry name" value="BIS(5'-ADENOSYL)-TRIPHOSPHATASE"/>
    <property type="match status" value="1"/>
</dbReference>
<gene>
    <name evidence="5" type="ORF">NAEGRDRAFT_5292</name>
</gene>
<accession>D2V6Y1</accession>
<protein>
    <submittedName>
        <fullName evidence="5">Predicted protein</fullName>
    </submittedName>
</protein>
<dbReference type="PANTHER" id="PTHR46243:SF1">
    <property type="entry name" value="BIS(5'-ADENOSYL)-TRIPHOSPHATASE"/>
    <property type="match status" value="1"/>
</dbReference>
<evidence type="ECO:0000313" key="6">
    <source>
        <dbReference type="Proteomes" id="UP000006671"/>
    </source>
</evidence>
<dbReference type="RefSeq" id="XP_002680271.1">
    <property type="nucleotide sequence ID" value="XM_002680225.1"/>
</dbReference>
<dbReference type="InterPro" id="IPR019808">
    <property type="entry name" value="Histidine_triad_CS"/>
</dbReference>
<evidence type="ECO:0000313" key="5">
    <source>
        <dbReference type="EMBL" id="EFC47527.1"/>
    </source>
</evidence>
<dbReference type="OMA" id="MPRIPND"/>
<dbReference type="PROSITE" id="PS00892">
    <property type="entry name" value="HIT_1"/>
    <property type="match status" value="1"/>
</dbReference>
<dbReference type="FunCoup" id="D2V6Y1">
    <property type="interactions" value="181"/>
</dbReference>
<feature type="domain" description="HIT" evidence="4">
    <location>
        <begin position="1"/>
        <end position="105"/>
    </location>
</feature>
<dbReference type="GeneID" id="8861718"/>
<dbReference type="STRING" id="5762.D2V6Y1"/>